<feature type="domain" description="Alcohol dehydrogenase iron-type/glycerol dehydrogenase GldA" evidence="4">
    <location>
        <begin position="9"/>
        <end position="175"/>
    </location>
</feature>
<dbReference type="GO" id="GO:0046872">
    <property type="term" value="F:metal ion binding"/>
    <property type="evidence" value="ECO:0007669"/>
    <property type="project" value="InterPro"/>
</dbReference>
<dbReference type="PANTHER" id="PTHR43633">
    <property type="entry name" value="ALCOHOL DEHYDROGENASE YQHD"/>
    <property type="match status" value="1"/>
</dbReference>
<protein>
    <submittedName>
        <fullName evidence="6">Putative oxidoreductase</fullName>
        <ecNumber evidence="6">1.-.-.-</ecNumber>
        <ecNumber evidence="6">1.1.-.-</ecNumber>
    </submittedName>
</protein>
<keyword evidence="3 6" id="KW-0560">Oxidoreductase</keyword>
<comment type="similarity">
    <text evidence="2">Belongs to the iron-containing alcohol dehydrogenase family.</text>
</comment>
<dbReference type="Pfam" id="PF25137">
    <property type="entry name" value="ADH_Fe_C"/>
    <property type="match status" value="1"/>
</dbReference>
<dbReference type="OrthoDB" id="9815791at2"/>
<evidence type="ECO:0000313" key="7">
    <source>
        <dbReference type="Proteomes" id="UP000053226"/>
    </source>
</evidence>
<dbReference type="EC" id="1.1.-.-" evidence="6"/>
<dbReference type="RefSeq" id="WP_053908721.1">
    <property type="nucleotide sequence ID" value="NZ_CAWMUS010000022.1"/>
</dbReference>
<dbReference type="SUPFAM" id="SSF56796">
    <property type="entry name" value="Dehydroquinate synthase-like"/>
    <property type="match status" value="1"/>
</dbReference>
<dbReference type="PROSITE" id="PS00913">
    <property type="entry name" value="ADH_IRON_1"/>
    <property type="match status" value="1"/>
</dbReference>
<dbReference type="EC" id="1.-.-.-" evidence="6"/>
<evidence type="ECO:0000256" key="1">
    <source>
        <dbReference type="ARBA" id="ARBA00001962"/>
    </source>
</evidence>
<dbReference type="FunFam" id="3.40.50.1970:FF:000003">
    <property type="entry name" value="Alcohol dehydrogenase, iron-containing"/>
    <property type="match status" value="1"/>
</dbReference>
<dbReference type="Gene3D" id="1.20.1090.10">
    <property type="entry name" value="Dehydroquinate synthase-like - alpha domain"/>
    <property type="match status" value="1"/>
</dbReference>
<evidence type="ECO:0000313" key="6">
    <source>
        <dbReference type="EMBL" id="KPD02296.1"/>
    </source>
</evidence>
<name>A0A0N0Z806_9GAMM</name>
<dbReference type="GO" id="GO:1990362">
    <property type="term" value="F:butanol dehydrogenase (NAD+) activity"/>
    <property type="evidence" value="ECO:0007669"/>
    <property type="project" value="InterPro"/>
</dbReference>
<dbReference type="InterPro" id="IPR001670">
    <property type="entry name" value="ADH_Fe/GldA"/>
</dbReference>
<comment type="cofactor">
    <cofactor evidence="1">
        <name>Fe cation</name>
        <dbReference type="ChEBI" id="CHEBI:24875"/>
    </cofactor>
</comment>
<dbReference type="PANTHER" id="PTHR43633:SF1">
    <property type="entry name" value="ALCOHOL DEHYDROGENASE YQHD"/>
    <property type="match status" value="1"/>
</dbReference>
<proteinExistence type="inferred from homology"/>
<evidence type="ECO:0000256" key="3">
    <source>
        <dbReference type="ARBA" id="ARBA00023002"/>
    </source>
</evidence>
<dbReference type="InterPro" id="IPR056798">
    <property type="entry name" value="ADH_Fe_C"/>
</dbReference>
<dbReference type="AlphaFoldDB" id="A0A0N0Z806"/>
<dbReference type="InterPro" id="IPR018211">
    <property type="entry name" value="ADH_Fe_CS"/>
</dbReference>
<dbReference type="GO" id="GO:1990002">
    <property type="term" value="F:methylglyoxal reductase (NADPH) (acetol producing) activity"/>
    <property type="evidence" value="ECO:0007669"/>
    <property type="project" value="TreeGrafter"/>
</dbReference>
<dbReference type="GO" id="GO:0005829">
    <property type="term" value="C:cytosol"/>
    <property type="evidence" value="ECO:0007669"/>
    <property type="project" value="TreeGrafter"/>
</dbReference>
<dbReference type="PROSITE" id="PS00060">
    <property type="entry name" value="ADH_IRON_2"/>
    <property type="match status" value="1"/>
</dbReference>
<reference evidence="6 7" key="1">
    <citation type="submission" date="2015-07" db="EMBL/GenBank/DDBJ databases">
        <title>ATOL: Assembling a taxonomically balanced genome-scale reconstruction of the evolutionary history of the Enterobacteriaceae.</title>
        <authorList>
            <person name="Plunkett G.III."/>
            <person name="Neeno-Eckwall E.C."/>
            <person name="Glasner J.D."/>
            <person name="Perna N.T."/>
        </authorList>
    </citation>
    <scope>NUCLEOTIDE SEQUENCE [LARGE SCALE GENOMIC DNA]</scope>
    <source>
        <strain evidence="6 7">ATCC 35017</strain>
    </source>
</reference>
<gene>
    <name evidence="6" type="ORF">M992_2298</name>
</gene>
<comment type="caution">
    <text evidence="6">The sequence shown here is derived from an EMBL/GenBank/DDBJ whole genome shotgun (WGS) entry which is preliminary data.</text>
</comment>
<sequence>MLNFNFYNPTRIIFGAETIGQLNQLIPSDARVLLLFGGESARRNGTLDEIYRALGQRKVEEFGGIEPNPSYETLMRAVSQIRENQVDFLLAVGGGSVIDGTKFIAAAVEYDGEPWEILETRGSKITRALPFGSVLTLPATGSEMNSGAVITRKATQDKLSFMNPLVFPQFSILDPTKTYTLPTRQVANGIADAFVHVVEQYLTYPADAAVQDRFAEGLLHTLIEISTQIKDAPEDYAVRANLMWAASLALNGLIGAGVPQDWSTHIIGHELTAMYGIDHARTLAIVLPANLQIRREAKRQKLLQYAQRIWGITDGTEESRIDQAIEKTRQFFETLDIGTHLSDYDLSTDTIDAVIKQLEKHGMTAIGEHQDVDLATSRRILQAAL</sequence>
<evidence type="ECO:0000256" key="2">
    <source>
        <dbReference type="ARBA" id="ARBA00007358"/>
    </source>
</evidence>
<dbReference type="Proteomes" id="UP000053226">
    <property type="component" value="Unassembled WGS sequence"/>
</dbReference>
<dbReference type="Gene3D" id="3.40.50.1970">
    <property type="match status" value="1"/>
</dbReference>
<dbReference type="EMBL" id="LGAA01000022">
    <property type="protein sequence ID" value="KPD02296.1"/>
    <property type="molecule type" value="Genomic_DNA"/>
</dbReference>
<evidence type="ECO:0000259" key="4">
    <source>
        <dbReference type="Pfam" id="PF00465"/>
    </source>
</evidence>
<dbReference type="GO" id="GO:0008106">
    <property type="term" value="F:alcohol dehydrogenase (NADP+) activity"/>
    <property type="evidence" value="ECO:0007669"/>
    <property type="project" value="TreeGrafter"/>
</dbReference>
<dbReference type="InterPro" id="IPR044731">
    <property type="entry name" value="BDH-like"/>
</dbReference>
<evidence type="ECO:0000259" key="5">
    <source>
        <dbReference type="Pfam" id="PF25137"/>
    </source>
</evidence>
<dbReference type="Pfam" id="PF00465">
    <property type="entry name" value="Fe-ADH"/>
    <property type="match status" value="1"/>
</dbReference>
<feature type="domain" description="Fe-containing alcohol dehydrogenase-like C-terminal" evidence="5">
    <location>
        <begin position="188"/>
        <end position="356"/>
    </location>
</feature>
<dbReference type="CDD" id="cd08187">
    <property type="entry name" value="BDH"/>
    <property type="match status" value="1"/>
</dbReference>
<keyword evidence="7" id="KW-1185">Reference proteome</keyword>
<accession>A0A0N0Z806</accession>
<dbReference type="FunFam" id="1.20.1090.10:FF:000005">
    <property type="entry name" value="Alcohol dehydrogenase YqhD"/>
    <property type="match status" value="1"/>
</dbReference>
<organism evidence="6 7">
    <name type="scientific">Moellerella wisconsensis ATCC 35017</name>
    <dbReference type="NCBI Taxonomy" id="1354267"/>
    <lineage>
        <taxon>Bacteria</taxon>
        <taxon>Pseudomonadati</taxon>
        <taxon>Pseudomonadota</taxon>
        <taxon>Gammaproteobacteria</taxon>
        <taxon>Enterobacterales</taxon>
        <taxon>Morganellaceae</taxon>
        <taxon>Moellerella</taxon>
    </lineage>
</organism>